<sequence>MFKILILSFLWLPVLSPNYLSVLITIDIPDFIISGNGSYSIPCVNLYTIDTPALYLHQNHLDFLSYSSIQISII</sequence>
<accession>A0A413K5W4</accession>
<gene>
    <name evidence="1" type="ORF">DXA27_00290</name>
</gene>
<evidence type="ECO:0000313" key="2">
    <source>
        <dbReference type="Proteomes" id="UP000284614"/>
    </source>
</evidence>
<organism evidence="1 2">
    <name type="scientific">Bacteroides fragilis</name>
    <dbReference type="NCBI Taxonomy" id="817"/>
    <lineage>
        <taxon>Bacteria</taxon>
        <taxon>Pseudomonadati</taxon>
        <taxon>Bacteroidota</taxon>
        <taxon>Bacteroidia</taxon>
        <taxon>Bacteroidales</taxon>
        <taxon>Bacteroidaceae</taxon>
        <taxon>Bacteroides</taxon>
    </lineage>
</organism>
<comment type="caution">
    <text evidence="1">The sequence shown here is derived from an EMBL/GenBank/DDBJ whole genome shotgun (WGS) entry which is preliminary data.</text>
</comment>
<reference evidence="1 2" key="1">
    <citation type="submission" date="2018-08" db="EMBL/GenBank/DDBJ databases">
        <title>A genome reference for cultivated species of the human gut microbiota.</title>
        <authorList>
            <person name="Zou Y."/>
            <person name="Xue W."/>
            <person name="Luo G."/>
        </authorList>
    </citation>
    <scope>NUCLEOTIDE SEQUENCE [LARGE SCALE GENOMIC DNA]</scope>
    <source>
        <strain evidence="1 2">OF01-1</strain>
    </source>
</reference>
<dbReference type="EMBL" id="QSDG01000001">
    <property type="protein sequence ID" value="RGY71680.1"/>
    <property type="molecule type" value="Genomic_DNA"/>
</dbReference>
<dbReference type="AlphaFoldDB" id="A0A413K5W4"/>
<evidence type="ECO:0000313" key="1">
    <source>
        <dbReference type="EMBL" id="RGY71680.1"/>
    </source>
</evidence>
<proteinExistence type="predicted"/>
<protein>
    <submittedName>
        <fullName evidence="1">Uncharacterized protein</fullName>
    </submittedName>
</protein>
<dbReference type="Proteomes" id="UP000284614">
    <property type="component" value="Unassembled WGS sequence"/>
</dbReference>
<name>A0A413K5W4_BACFG</name>